<reference evidence="3 4" key="1">
    <citation type="submission" date="2024-02" db="EMBL/GenBank/DDBJ databases">
        <title>De novo assembly and annotation of 12 fungi associated with fruit tree decline syndrome in Ontario, Canada.</title>
        <authorList>
            <person name="Sulman M."/>
            <person name="Ellouze W."/>
            <person name="Ilyukhin E."/>
        </authorList>
    </citation>
    <scope>NUCLEOTIDE SEQUENCE [LARGE SCALE GENOMIC DNA]</scope>
    <source>
        <strain evidence="3 4">M169</strain>
    </source>
</reference>
<keyword evidence="4" id="KW-1185">Reference proteome</keyword>
<sequence>MSGRKSQKQQKWAVLIGIEHYESTRRPAAKWKPRHDDSGNEILYSNLHGCVNDVLAVEKYLVGTIKIKRDRIKRLIAPTPGQSYISELPKDYLEPTYANITDALKVPAGAKKGDLMYVHFSGHGGRATTIFDSSLKNSDLDEALVPVDIACGGNYIRDLELGMLLQDLETAGLIVTVVLDCCHSGGAVRGEDNSQLGSPRGIEGVYKSEAKRDEPKNFERIQEFGRDVVSPRRRSTSGVVVLAACLEAQLAREKRDGRHSYGLLTHCLLSTLKNIHRARRISTQTLYQRIRASVQDSNKYQMPYLVGSEGRFFFSKALGSKIYPLNVISTSTDISKSVHDRFVRLEGGKLHGVKLQSRYAILPYGFNFGKGFQEKDVLARVRVWRMTDGEAQAQVEEMDDARWKQIIIGCPAILQELPDCEKFTVGFVSHDNERSMIHALEEAWIKHEGNKTWLSLGSHDSRDASFIVAVDANKNLEISHAPGNFNSTPWDDIQPLPYTNMPELLRQLEHIARFSVIKELGIFPGLRQSRLTSVKVYNAASGKTGYHGQTIPPAQLTELGDEAYEHAYEVEAETAFSITIKNLSQRPLGCVILDCGSDFSIERIYPVDRKFHTLEVGQELTTTLAMAISGRQLKSAKAGRAVIDTLKVMVCHPEIVMDSLQLPGLFEAPDRAGQISSLYGLRRLLRELDMTRPAYVVRDCTTESDNWETTDIKMSILPSEH</sequence>
<evidence type="ECO:0000313" key="3">
    <source>
        <dbReference type="EMBL" id="KAK7737281.1"/>
    </source>
</evidence>
<proteinExistence type="inferred from homology"/>
<dbReference type="InterPro" id="IPR011600">
    <property type="entry name" value="Pept_C14_caspase"/>
</dbReference>
<dbReference type="EMBL" id="JAKNSF020000008">
    <property type="protein sequence ID" value="KAK7737281.1"/>
    <property type="molecule type" value="Genomic_DNA"/>
</dbReference>
<name>A0ABR1PIL4_DIAER</name>
<comment type="caution">
    <text evidence="3">The sequence shown here is derived from an EMBL/GenBank/DDBJ whole genome shotgun (WGS) entry which is preliminary data.</text>
</comment>
<dbReference type="PANTHER" id="PTHR48104:SF30">
    <property type="entry name" value="METACASPASE-1"/>
    <property type="match status" value="1"/>
</dbReference>
<dbReference type="Proteomes" id="UP001430848">
    <property type="component" value="Unassembled WGS sequence"/>
</dbReference>
<comment type="similarity">
    <text evidence="1">Belongs to the peptidase C14B family.</text>
</comment>
<accession>A0ABR1PIL4</accession>
<dbReference type="Pfam" id="PF00656">
    <property type="entry name" value="Peptidase_C14"/>
    <property type="match status" value="1"/>
</dbReference>
<dbReference type="PANTHER" id="PTHR48104">
    <property type="entry name" value="METACASPASE-4"/>
    <property type="match status" value="1"/>
</dbReference>
<evidence type="ECO:0000313" key="4">
    <source>
        <dbReference type="Proteomes" id="UP001430848"/>
    </source>
</evidence>
<gene>
    <name evidence="3" type="ORF">SLS63_003072</name>
</gene>
<protein>
    <recommendedName>
        <fullName evidence="2">Peptidase C14 caspase domain-containing protein</fullName>
    </recommendedName>
</protein>
<organism evidence="3 4">
    <name type="scientific">Diaporthe eres</name>
    <name type="common">Phomopsis oblonga</name>
    <dbReference type="NCBI Taxonomy" id="83184"/>
    <lineage>
        <taxon>Eukaryota</taxon>
        <taxon>Fungi</taxon>
        <taxon>Dikarya</taxon>
        <taxon>Ascomycota</taxon>
        <taxon>Pezizomycotina</taxon>
        <taxon>Sordariomycetes</taxon>
        <taxon>Sordariomycetidae</taxon>
        <taxon>Diaporthales</taxon>
        <taxon>Diaporthaceae</taxon>
        <taxon>Diaporthe</taxon>
        <taxon>Diaporthe eres species complex</taxon>
    </lineage>
</organism>
<dbReference type="Gene3D" id="3.40.50.1460">
    <property type="match status" value="1"/>
</dbReference>
<feature type="domain" description="Peptidase C14 caspase" evidence="2">
    <location>
        <begin position="11"/>
        <end position="307"/>
    </location>
</feature>
<dbReference type="InterPro" id="IPR050452">
    <property type="entry name" value="Metacaspase"/>
</dbReference>
<evidence type="ECO:0000256" key="1">
    <source>
        <dbReference type="ARBA" id="ARBA00009005"/>
    </source>
</evidence>
<evidence type="ECO:0000259" key="2">
    <source>
        <dbReference type="Pfam" id="PF00656"/>
    </source>
</evidence>